<evidence type="ECO:0000313" key="1">
    <source>
        <dbReference type="EMBL" id="JAE28426.1"/>
    </source>
</evidence>
<organism evidence="1">
    <name type="scientific">Arundo donax</name>
    <name type="common">Giant reed</name>
    <name type="synonym">Donax arundinaceus</name>
    <dbReference type="NCBI Taxonomy" id="35708"/>
    <lineage>
        <taxon>Eukaryota</taxon>
        <taxon>Viridiplantae</taxon>
        <taxon>Streptophyta</taxon>
        <taxon>Embryophyta</taxon>
        <taxon>Tracheophyta</taxon>
        <taxon>Spermatophyta</taxon>
        <taxon>Magnoliopsida</taxon>
        <taxon>Liliopsida</taxon>
        <taxon>Poales</taxon>
        <taxon>Poaceae</taxon>
        <taxon>PACMAD clade</taxon>
        <taxon>Arundinoideae</taxon>
        <taxon>Arundineae</taxon>
        <taxon>Arundo</taxon>
    </lineage>
</organism>
<dbReference type="EMBL" id="GBRH01169470">
    <property type="protein sequence ID" value="JAE28426.1"/>
    <property type="molecule type" value="Transcribed_RNA"/>
</dbReference>
<name>A0A0A9H0R8_ARUDO</name>
<reference evidence="1" key="1">
    <citation type="submission" date="2014-09" db="EMBL/GenBank/DDBJ databases">
        <authorList>
            <person name="Magalhaes I.L.F."/>
            <person name="Oliveira U."/>
            <person name="Santos F.R."/>
            <person name="Vidigal T.H.D.A."/>
            <person name="Brescovit A.D."/>
            <person name="Santos A.J."/>
        </authorList>
    </citation>
    <scope>NUCLEOTIDE SEQUENCE</scope>
    <source>
        <tissue evidence="1">Shoot tissue taken approximately 20 cm above the soil surface</tissue>
    </source>
</reference>
<proteinExistence type="predicted"/>
<sequence>MDSIGSMPHLGCQ</sequence>
<accession>A0A0A9H0R8</accession>
<protein>
    <submittedName>
        <fullName evidence="1">Uncharacterized protein</fullName>
    </submittedName>
</protein>
<reference evidence="1" key="2">
    <citation type="journal article" date="2015" name="Data Brief">
        <title>Shoot transcriptome of the giant reed, Arundo donax.</title>
        <authorList>
            <person name="Barrero R.A."/>
            <person name="Guerrero F.D."/>
            <person name="Moolhuijzen P."/>
            <person name="Goolsby J.A."/>
            <person name="Tidwell J."/>
            <person name="Bellgard S.E."/>
            <person name="Bellgard M.I."/>
        </authorList>
    </citation>
    <scope>NUCLEOTIDE SEQUENCE</scope>
    <source>
        <tissue evidence="1">Shoot tissue taken approximately 20 cm above the soil surface</tissue>
    </source>
</reference>